<reference evidence="6 7" key="1">
    <citation type="submission" date="2019-06" db="EMBL/GenBank/DDBJ databases">
        <title>Sequencing the genomes of 1000 actinobacteria strains.</title>
        <authorList>
            <person name="Klenk H.-P."/>
        </authorList>
    </citation>
    <scope>NUCLEOTIDE SEQUENCE [LARGE SCALE GENOMIC DNA]</scope>
    <source>
        <strain evidence="6 7">DSM 21947</strain>
    </source>
</reference>
<evidence type="ECO:0000256" key="4">
    <source>
        <dbReference type="SAM" id="SignalP"/>
    </source>
</evidence>
<comment type="similarity">
    <text evidence="2">Belongs to the bacterial solute-binding protein 2 family.</text>
</comment>
<dbReference type="PROSITE" id="PS51257">
    <property type="entry name" value="PROKAR_LIPOPROTEIN"/>
    <property type="match status" value="1"/>
</dbReference>
<comment type="subcellular location">
    <subcellularLocation>
        <location evidence="1">Cell envelope</location>
    </subcellularLocation>
</comment>
<dbReference type="SUPFAM" id="SSF53822">
    <property type="entry name" value="Periplasmic binding protein-like I"/>
    <property type="match status" value="1"/>
</dbReference>
<evidence type="ECO:0000256" key="1">
    <source>
        <dbReference type="ARBA" id="ARBA00004196"/>
    </source>
</evidence>
<dbReference type="Gene3D" id="3.40.50.2300">
    <property type="match status" value="2"/>
</dbReference>
<dbReference type="Pfam" id="PF13407">
    <property type="entry name" value="Peripla_BP_4"/>
    <property type="match status" value="1"/>
</dbReference>
<dbReference type="InterPro" id="IPR028082">
    <property type="entry name" value="Peripla_BP_I"/>
</dbReference>
<proteinExistence type="inferred from homology"/>
<dbReference type="PANTHER" id="PTHR46847">
    <property type="entry name" value="D-ALLOSE-BINDING PERIPLASMIC PROTEIN-RELATED"/>
    <property type="match status" value="1"/>
</dbReference>
<accession>A0A8H2PU41</accession>
<dbReference type="Proteomes" id="UP000316560">
    <property type="component" value="Unassembled WGS sequence"/>
</dbReference>
<dbReference type="CDD" id="cd01536">
    <property type="entry name" value="PBP1_ABC_sugar_binding-like"/>
    <property type="match status" value="1"/>
</dbReference>
<gene>
    <name evidence="6" type="ORF">FB472_1671</name>
</gene>
<dbReference type="GO" id="GO:0030246">
    <property type="term" value="F:carbohydrate binding"/>
    <property type="evidence" value="ECO:0007669"/>
    <property type="project" value="UniProtKB-ARBA"/>
</dbReference>
<keyword evidence="7" id="KW-1185">Reference proteome</keyword>
<dbReference type="PANTHER" id="PTHR46847:SF1">
    <property type="entry name" value="D-ALLOSE-BINDING PERIPLASMIC PROTEIN-RELATED"/>
    <property type="match status" value="1"/>
</dbReference>
<comment type="caution">
    <text evidence="6">The sequence shown here is derived from an EMBL/GenBank/DDBJ whole genome shotgun (WGS) entry which is preliminary data.</text>
</comment>
<dbReference type="GO" id="GO:0030313">
    <property type="term" value="C:cell envelope"/>
    <property type="evidence" value="ECO:0007669"/>
    <property type="project" value="UniProtKB-SubCell"/>
</dbReference>
<sequence>MKTIGIGSVGVVIALFLSGCSASDGQQTADGGQQAGGSCEGAVIGDSIPQASDPGLSLTHNGFLKEAESRGAEVLAADANLDLNKQLSDVDGFTQRKMDAITVWPMDGTAIRPALQRAEEAGTLIVTHQTPESVDSATNMQFDDRGAGAALATYLAEKLGKGAKVAAIVGPQQVESFRNMAEGFAEGAADAGLEVVETYENSALSPQKSAEITEQLKALYGADLKGIFDAINVTALAVATVRGDDFQPLIVTYEGNEETRQAIQDDKIAATVYVGNTLMGRAKGWVVCEALAGETFPDQIEVPYLIIDKENVGALPTEDEQLEVELSFELESVGSGERLVYKGIDLPESALTSKAGE</sequence>
<dbReference type="AlphaFoldDB" id="A0A8H2PU41"/>
<evidence type="ECO:0000256" key="2">
    <source>
        <dbReference type="ARBA" id="ARBA00007639"/>
    </source>
</evidence>
<dbReference type="RefSeq" id="WP_170192061.1">
    <property type="nucleotide sequence ID" value="NZ_VFRA01000001.1"/>
</dbReference>
<keyword evidence="3 4" id="KW-0732">Signal</keyword>
<dbReference type="InterPro" id="IPR025997">
    <property type="entry name" value="SBP_2_dom"/>
</dbReference>
<protein>
    <submittedName>
        <fullName evidence="6">Ribose-binding protein</fullName>
    </submittedName>
</protein>
<evidence type="ECO:0000313" key="6">
    <source>
        <dbReference type="EMBL" id="TQO20061.1"/>
    </source>
</evidence>
<name>A0A8H2PU41_9MICO</name>
<evidence type="ECO:0000256" key="3">
    <source>
        <dbReference type="ARBA" id="ARBA00022729"/>
    </source>
</evidence>
<organism evidence="6 7">
    <name type="scientific">Rhodoglobus vestalii</name>
    <dbReference type="NCBI Taxonomy" id="193384"/>
    <lineage>
        <taxon>Bacteria</taxon>
        <taxon>Bacillati</taxon>
        <taxon>Actinomycetota</taxon>
        <taxon>Actinomycetes</taxon>
        <taxon>Micrococcales</taxon>
        <taxon>Microbacteriaceae</taxon>
        <taxon>Rhodoglobus</taxon>
    </lineage>
</organism>
<evidence type="ECO:0000313" key="7">
    <source>
        <dbReference type="Proteomes" id="UP000316560"/>
    </source>
</evidence>
<feature type="signal peptide" evidence="4">
    <location>
        <begin position="1"/>
        <end position="22"/>
    </location>
</feature>
<feature type="domain" description="Periplasmic binding protein" evidence="5">
    <location>
        <begin position="47"/>
        <end position="294"/>
    </location>
</feature>
<evidence type="ECO:0000259" key="5">
    <source>
        <dbReference type="Pfam" id="PF13407"/>
    </source>
</evidence>
<feature type="chain" id="PRO_5034277484" evidence="4">
    <location>
        <begin position="23"/>
        <end position="357"/>
    </location>
</feature>
<dbReference type="EMBL" id="VFRA01000001">
    <property type="protein sequence ID" value="TQO20061.1"/>
    <property type="molecule type" value="Genomic_DNA"/>
</dbReference>